<dbReference type="InterPro" id="IPR000719">
    <property type="entry name" value="Prot_kinase_dom"/>
</dbReference>
<keyword evidence="3" id="KW-1133">Transmembrane helix</keyword>
<dbReference type="PANTHER" id="PTHR27005">
    <property type="entry name" value="WALL-ASSOCIATED RECEPTOR KINASE-LIKE 21"/>
    <property type="match status" value="1"/>
</dbReference>
<dbReference type="GO" id="GO:0004674">
    <property type="term" value="F:protein serine/threonine kinase activity"/>
    <property type="evidence" value="ECO:0007669"/>
    <property type="project" value="TreeGrafter"/>
</dbReference>
<dbReference type="Gene3D" id="3.30.200.20">
    <property type="entry name" value="Phosphorylase Kinase, domain 1"/>
    <property type="match status" value="1"/>
</dbReference>
<feature type="transmembrane region" description="Helical" evidence="3">
    <location>
        <begin position="6"/>
        <end position="27"/>
    </location>
</feature>
<dbReference type="RefSeq" id="XP_021803174.1">
    <property type="nucleotide sequence ID" value="XM_021947482.1"/>
</dbReference>
<reference evidence="6" key="1">
    <citation type="submission" date="2025-08" db="UniProtKB">
        <authorList>
            <consortium name="RefSeq"/>
        </authorList>
    </citation>
    <scope>IDENTIFICATION</scope>
</reference>
<dbReference type="PANTHER" id="PTHR27005:SF468">
    <property type="entry name" value="OS01G0310500 PROTEIN"/>
    <property type="match status" value="1"/>
</dbReference>
<name>A0A6P5RJL6_PRUAV</name>
<feature type="domain" description="Protein kinase" evidence="4">
    <location>
        <begin position="76"/>
        <end position="330"/>
    </location>
</feature>
<dbReference type="SUPFAM" id="SSF56112">
    <property type="entry name" value="Protein kinase-like (PK-like)"/>
    <property type="match status" value="1"/>
</dbReference>
<dbReference type="InterPro" id="IPR011009">
    <property type="entry name" value="Kinase-like_dom_sf"/>
</dbReference>
<organism evidence="5 6">
    <name type="scientific">Prunus avium</name>
    <name type="common">Cherry</name>
    <name type="synonym">Cerasus avium</name>
    <dbReference type="NCBI Taxonomy" id="42229"/>
    <lineage>
        <taxon>Eukaryota</taxon>
        <taxon>Viridiplantae</taxon>
        <taxon>Streptophyta</taxon>
        <taxon>Embryophyta</taxon>
        <taxon>Tracheophyta</taxon>
        <taxon>Spermatophyta</taxon>
        <taxon>Magnoliopsida</taxon>
        <taxon>eudicotyledons</taxon>
        <taxon>Gunneridae</taxon>
        <taxon>Pentapetalae</taxon>
        <taxon>rosids</taxon>
        <taxon>fabids</taxon>
        <taxon>Rosales</taxon>
        <taxon>Rosaceae</taxon>
        <taxon>Amygdaloideae</taxon>
        <taxon>Amygdaleae</taxon>
        <taxon>Prunus</taxon>
    </lineage>
</organism>
<dbReference type="InterPro" id="IPR045274">
    <property type="entry name" value="WAK-like"/>
</dbReference>
<keyword evidence="2" id="KW-0067">ATP-binding</keyword>
<keyword evidence="5" id="KW-1185">Reference proteome</keyword>
<evidence type="ECO:0000313" key="5">
    <source>
        <dbReference type="Proteomes" id="UP000515124"/>
    </source>
</evidence>
<gene>
    <name evidence="6" type="primary">LOC110747285</name>
</gene>
<dbReference type="AlphaFoldDB" id="A0A6P5RJL6"/>
<dbReference type="PROSITE" id="PS50011">
    <property type="entry name" value="PROTEIN_KINASE_DOM"/>
    <property type="match status" value="1"/>
</dbReference>
<evidence type="ECO:0000256" key="3">
    <source>
        <dbReference type="SAM" id="Phobius"/>
    </source>
</evidence>
<dbReference type="GO" id="GO:0007166">
    <property type="term" value="P:cell surface receptor signaling pathway"/>
    <property type="evidence" value="ECO:0007669"/>
    <property type="project" value="InterPro"/>
</dbReference>
<dbReference type="GeneID" id="110747285"/>
<dbReference type="Pfam" id="PF00069">
    <property type="entry name" value="Pkinase"/>
    <property type="match status" value="1"/>
</dbReference>
<keyword evidence="3" id="KW-0472">Membrane</keyword>
<accession>A0A6P5RJL6</accession>
<dbReference type="Proteomes" id="UP000515124">
    <property type="component" value="Unplaced"/>
</dbReference>
<protein>
    <submittedName>
        <fullName evidence="6">Wall-associated receptor kinase 3-like</fullName>
    </submittedName>
</protein>
<dbReference type="GO" id="GO:0005524">
    <property type="term" value="F:ATP binding"/>
    <property type="evidence" value="ECO:0007669"/>
    <property type="project" value="UniProtKB-KW"/>
</dbReference>
<evidence type="ECO:0000256" key="1">
    <source>
        <dbReference type="ARBA" id="ARBA00022741"/>
    </source>
</evidence>
<dbReference type="GO" id="GO:0005886">
    <property type="term" value="C:plasma membrane"/>
    <property type="evidence" value="ECO:0007669"/>
    <property type="project" value="TreeGrafter"/>
</dbReference>
<dbReference type="Gene3D" id="1.10.510.10">
    <property type="entry name" value="Transferase(Phosphotransferase) domain 1"/>
    <property type="match status" value="1"/>
</dbReference>
<dbReference type="KEGG" id="pavi:110747285"/>
<sequence>MTPLKISLGFSISFVVLLVGLLLRYCIVLKIARYVLQFKYLFHEQLEKELDKYNGSIKLATRKFNGKELEKATSNYDDSRIIATGEHGKMYKGFLQDERVVAVKKFKSENRHVVRLLGYCVDSKQQTLVYDFINNDTLYKHIHEKNEGLSTLSFESRMKIAAEIAAALAYMHSSTSNSPIIHLNVNSKRILLDENYTARLAYFRAAKVLQGKTHVQGIVLGSSGYLDPESIQSITSSEKNDVYSFGVVLVELLTSQKAFCKERPEADKHLASLFLRSVEESRLGQILDGEIIKRENLETAEKAADLAKRCLGIRNERPSMKEVATKLEVLRFMEWHYSASTGMAKLNFSQSP</sequence>
<evidence type="ECO:0000256" key="2">
    <source>
        <dbReference type="ARBA" id="ARBA00022840"/>
    </source>
</evidence>
<evidence type="ECO:0000313" key="6">
    <source>
        <dbReference type="RefSeq" id="XP_021803174.1"/>
    </source>
</evidence>
<evidence type="ECO:0000259" key="4">
    <source>
        <dbReference type="PROSITE" id="PS50011"/>
    </source>
</evidence>
<keyword evidence="1" id="KW-0547">Nucleotide-binding</keyword>
<proteinExistence type="predicted"/>
<keyword evidence="3" id="KW-0812">Transmembrane</keyword>